<evidence type="ECO:0000256" key="7">
    <source>
        <dbReference type="ARBA" id="ARBA00022840"/>
    </source>
</evidence>
<evidence type="ECO:0000256" key="2">
    <source>
        <dbReference type="ARBA" id="ARBA00012438"/>
    </source>
</evidence>
<dbReference type="SUPFAM" id="SSF55874">
    <property type="entry name" value="ATPase domain of HSP90 chaperone/DNA topoisomerase II/histidine kinase"/>
    <property type="match status" value="1"/>
</dbReference>
<evidence type="ECO:0000256" key="11">
    <source>
        <dbReference type="SAM" id="Phobius"/>
    </source>
</evidence>
<dbReference type="Gene3D" id="1.25.40.10">
    <property type="entry name" value="Tetratricopeptide repeat domain"/>
    <property type="match status" value="2"/>
</dbReference>
<keyword evidence="6" id="KW-0418">Kinase</keyword>
<sequence length="729" mass="84131">MSKLKLQVLLLFIVCISQKGTGQINNAKDNPDSSLTSASEKKKEKKEIEHISLLFRNDKAEQAYNKALLISKNLKDKESIVTINLFLSRYFYKKSLLDSSIHYAKKALKVNTISNDSIKNRKKGQIYEVLGASYTIKGLYNESKKWHLMGMNATEKYGEKEFYYSHLHNLAISYMMLEDYTTALQYFKQCLIYQDDEELTYLTYSNIGDIYGTLGQFDVSNDYLEKANVLLQKTGDTYMYAITLISIGSNYQKQGNLEKAISLYQDALVISNKNNYDYITLTANFNIGISLIETEEYKKATTSFLTVITDAKKLGILQEQMDSYEQLKEIALLKKDYKKSYTYLVQETQIKDSIIKSQKRKEIAQLEIQYKTLKKEKEITFLQAENAHKKLDIENQKKALDNIVLQQKIEQKENSNKILSFQNYTEKTLNENILLKKNQQIKDVQFKIQETETLRQKGYKNIILYSFLVILIPIIGLLIIYYQKLQAQSELNRKQEEISQQKISSLIKDQELKLIKATIEVKDKERERIAQELHDSIGGNLAAIKIQLNNAFAKVKKDELKIINTHIDDTYEQVRSISNNLIPEKFSKNLFSDVLEEYFNTIITSSNLTGSFTAYPRKKIDTLHENLQIEVFKIIQELLTNTIKHANASTIVLQLNLIDTILNILFEDNGIGFNVENSTDGIGFRNIKSRLKQLSGTLYIDSRMKRGTIMNIEIPNTTIFNEINSVTSH</sequence>
<feature type="repeat" description="TPR" evidence="9">
    <location>
        <begin position="241"/>
        <end position="274"/>
    </location>
</feature>
<dbReference type="SMART" id="SM00387">
    <property type="entry name" value="HATPase_c"/>
    <property type="match status" value="1"/>
</dbReference>
<dbReference type="Gene3D" id="3.30.565.10">
    <property type="entry name" value="Histidine kinase-like ATPase, C-terminal domain"/>
    <property type="match status" value="1"/>
</dbReference>
<dbReference type="CDD" id="cd16917">
    <property type="entry name" value="HATPase_UhpB-NarQ-NarX-like"/>
    <property type="match status" value="1"/>
</dbReference>
<evidence type="ECO:0000256" key="8">
    <source>
        <dbReference type="ARBA" id="ARBA00023012"/>
    </source>
</evidence>
<feature type="domain" description="Histidine kinase" evidence="12">
    <location>
        <begin position="528"/>
        <end position="718"/>
    </location>
</feature>
<dbReference type="InterPro" id="IPR050482">
    <property type="entry name" value="Sensor_HK_TwoCompSys"/>
</dbReference>
<keyword evidence="11" id="KW-0812">Transmembrane</keyword>
<evidence type="ECO:0000313" key="14">
    <source>
        <dbReference type="Proteomes" id="UP001500459"/>
    </source>
</evidence>
<name>A0ABP7X919_9FLAO</name>
<keyword evidence="11" id="KW-1133">Transmembrane helix</keyword>
<dbReference type="Proteomes" id="UP001500459">
    <property type="component" value="Unassembled WGS sequence"/>
</dbReference>
<keyword evidence="7 13" id="KW-0067">ATP-binding</keyword>
<keyword evidence="3" id="KW-0597">Phosphoprotein</keyword>
<dbReference type="Pfam" id="PF13181">
    <property type="entry name" value="TPR_8"/>
    <property type="match status" value="1"/>
</dbReference>
<dbReference type="InterPro" id="IPR019734">
    <property type="entry name" value="TPR_rpt"/>
</dbReference>
<dbReference type="PANTHER" id="PTHR24421">
    <property type="entry name" value="NITRATE/NITRITE SENSOR PROTEIN NARX-RELATED"/>
    <property type="match status" value="1"/>
</dbReference>
<evidence type="ECO:0000256" key="6">
    <source>
        <dbReference type="ARBA" id="ARBA00022777"/>
    </source>
</evidence>
<keyword evidence="11" id="KW-0472">Membrane</keyword>
<proteinExistence type="predicted"/>
<dbReference type="Gene3D" id="1.20.5.1930">
    <property type="match status" value="1"/>
</dbReference>
<dbReference type="PROSITE" id="PS50005">
    <property type="entry name" value="TPR"/>
    <property type="match status" value="1"/>
</dbReference>
<organism evidence="13 14">
    <name type="scientific">Aquimarina addita</name>
    <dbReference type="NCBI Taxonomy" id="870485"/>
    <lineage>
        <taxon>Bacteria</taxon>
        <taxon>Pseudomonadati</taxon>
        <taxon>Bacteroidota</taxon>
        <taxon>Flavobacteriia</taxon>
        <taxon>Flavobacteriales</taxon>
        <taxon>Flavobacteriaceae</taxon>
        <taxon>Aquimarina</taxon>
    </lineage>
</organism>
<dbReference type="InterPro" id="IPR005467">
    <property type="entry name" value="His_kinase_dom"/>
</dbReference>
<dbReference type="EMBL" id="BAABCW010000001">
    <property type="protein sequence ID" value="GAA4107862.1"/>
    <property type="molecule type" value="Genomic_DNA"/>
</dbReference>
<gene>
    <name evidence="13" type="ORF">GCM10022393_03460</name>
</gene>
<dbReference type="PROSITE" id="PS50109">
    <property type="entry name" value="HIS_KIN"/>
    <property type="match status" value="1"/>
</dbReference>
<keyword evidence="9" id="KW-0802">TPR repeat</keyword>
<dbReference type="InterPro" id="IPR036890">
    <property type="entry name" value="HATPase_C_sf"/>
</dbReference>
<dbReference type="EC" id="2.7.13.3" evidence="2"/>
<accession>A0ABP7X919</accession>
<keyword evidence="5" id="KW-0547">Nucleotide-binding</keyword>
<dbReference type="SMART" id="SM00028">
    <property type="entry name" value="TPR"/>
    <property type="match status" value="2"/>
</dbReference>
<evidence type="ECO:0000313" key="13">
    <source>
        <dbReference type="EMBL" id="GAA4107862.1"/>
    </source>
</evidence>
<keyword evidence="8" id="KW-0902">Two-component regulatory system</keyword>
<feature type="coiled-coil region" evidence="10">
    <location>
        <begin position="484"/>
        <end position="527"/>
    </location>
</feature>
<evidence type="ECO:0000256" key="1">
    <source>
        <dbReference type="ARBA" id="ARBA00000085"/>
    </source>
</evidence>
<evidence type="ECO:0000256" key="5">
    <source>
        <dbReference type="ARBA" id="ARBA00022741"/>
    </source>
</evidence>
<keyword evidence="4" id="KW-0808">Transferase</keyword>
<dbReference type="Pfam" id="PF13374">
    <property type="entry name" value="TPR_10"/>
    <property type="match status" value="1"/>
</dbReference>
<comment type="caution">
    <text evidence="13">The sequence shown here is derived from an EMBL/GenBank/DDBJ whole genome shotgun (WGS) entry which is preliminary data.</text>
</comment>
<dbReference type="Pfam" id="PF07730">
    <property type="entry name" value="HisKA_3"/>
    <property type="match status" value="1"/>
</dbReference>
<dbReference type="RefSeq" id="WP_344924176.1">
    <property type="nucleotide sequence ID" value="NZ_BAABCW010000001.1"/>
</dbReference>
<dbReference type="SUPFAM" id="SSF48452">
    <property type="entry name" value="TPR-like"/>
    <property type="match status" value="2"/>
</dbReference>
<evidence type="ECO:0000256" key="9">
    <source>
        <dbReference type="PROSITE-ProRule" id="PRU00339"/>
    </source>
</evidence>
<protein>
    <recommendedName>
        <fullName evidence="2">histidine kinase</fullName>
        <ecNumber evidence="2">2.7.13.3</ecNumber>
    </recommendedName>
</protein>
<keyword evidence="10" id="KW-0175">Coiled coil</keyword>
<dbReference type="PANTHER" id="PTHR24421:SF10">
    <property type="entry name" value="NITRATE_NITRITE SENSOR PROTEIN NARQ"/>
    <property type="match status" value="1"/>
</dbReference>
<evidence type="ECO:0000256" key="10">
    <source>
        <dbReference type="SAM" id="Coils"/>
    </source>
</evidence>
<comment type="catalytic activity">
    <reaction evidence="1">
        <text>ATP + protein L-histidine = ADP + protein N-phospho-L-histidine.</text>
        <dbReference type="EC" id="2.7.13.3"/>
    </reaction>
</comment>
<evidence type="ECO:0000256" key="3">
    <source>
        <dbReference type="ARBA" id="ARBA00022553"/>
    </source>
</evidence>
<dbReference type="GO" id="GO:0005524">
    <property type="term" value="F:ATP binding"/>
    <property type="evidence" value="ECO:0007669"/>
    <property type="project" value="UniProtKB-KW"/>
</dbReference>
<evidence type="ECO:0000259" key="12">
    <source>
        <dbReference type="PROSITE" id="PS50109"/>
    </source>
</evidence>
<dbReference type="InterPro" id="IPR003594">
    <property type="entry name" value="HATPase_dom"/>
</dbReference>
<reference evidence="14" key="1">
    <citation type="journal article" date="2019" name="Int. J. Syst. Evol. Microbiol.">
        <title>The Global Catalogue of Microorganisms (GCM) 10K type strain sequencing project: providing services to taxonomists for standard genome sequencing and annotation.</title>
        <authorList>
            <consortium name="The Broad Institute Genomics Platform"/>
            <consortium name="The Broad Institute Genome Sequencing Center for Infectious Disease"/>
            <person name="Wu L."/>
            <person name="Ma J."/>
        </authorList>
    </citation>
    <scope>NUCLEOTIDE SEQUENCE [LARGE SCALE GENOMIC DNA]</scope>
    <source>
        <strain evidence="14">JCM 17106</strain>
    </source>
</reference>
<dbReference type="InterPro" id="IPR011712">
    <property type="entry name" value="Sig_transdc_His_kin_sub3_dim/P"/>
</dbReference>
<dbReference type="InterPro" id="IPR011990">
    <property type="entry name" value="TPR-like_helical_dom_sf"/>
</dbReference>
<evidence type="ECO:0000256" key="4">
    <source>
        <dbReference type="ARBA" id="ARBA00022679"/>
    </source>
</evidence>
<keyword evidence="14" id="KW-1185">Reference proteome</keyword>
<feature type="transmembrane region" description="Helical" evidence="11">
    <location>
        <begin position="462"/>
        <end position="482"/>
    </location>
</feature>
<dbReference type="Pfam" id="PF02518">
    <property type="entry name" value="HATPase_c"/>
    <property type="match status" value="1"/>
</dbReference>
<dbReference type="Pfam" id="PF13176">
    <property type="entry name" value="TPR_7"/>
    <property type="match status" value="1"/>
</dbReference>